<comment type="subunit">
    <text evidence="4">Homotetramer.</text>
</comment>
<evidence type="ECO:0000313" key="5">
    <source>
        <dbReference type="EMBL" id="CFY04824.1"/>
    </source>
</evidence>
<dbReference type="AlphaFoldDB" id="A0A0E4C9L5"/>
<reference evidence="5 6" key="1">
    <citation type="submission" date="2015-03" db="EMBL/GenBank/DDBJ databases">
        <authorList>
            <person name="Murphy D."/>
        </authorList>
    </citation>
    <scope>NUCLEOTIDE SEQUENCE [LARGE SCALE GENOMIC DNA]</scope>
    <source>
        <strain evidence="5 6">OL-4</strain>
    </source>
</reference>
<dbReference type="GO" id="GO:0006508">
    <property type="term" value="P:proteolysis"/>
    <property type="evidence" value="ECO:0007669"/>
    <property type="project" value="UniProtKB-UniRule"/>
</dbReference>
<dbReference type="STRING" id="690567.2487"/>
<dbReference type="EMBL" id="CGIH01000049">
    <property type="protein sequence ID" value="CFY04824.1"/>
    <property type="molecule type" value="Genomic_DNA"/>
</dbReference>
<dbReference type="Pfam" id="PF03418">
    <property type="entry name" value="Peptidase_A25"/>
    <property type="match status" value="2"/>
</dbReference>
<proteinExistence type="inferred from homology"/>
<dbReference type="NCBIfam" id="TIGR01441">
    <property type="entry name" value="GPR"/>
    <property type="match status" value="1"/>
</dbReference>
<dbReference type="HAMAP" id="MF_00626">
    <property type="entry name" value="Germination_prot"/>
    <property type="match status" value="1"/>
</dbReference>
<gene>
    <name evidence="4" type="primary">gpr</name>
    <name evidence="5" type="ORF">2487</name>
</gene>
<feature type="propeptide" id="PRO_5005023397" evidence="4">
    <location>
        <begin position="1"/>
        <end position="13"/>
    </location>
</feature>
<evidence type="ECO:0000256" key="3">
    <source>
        <dbReference type="ARBA" id="ARBA00023145"/>
    </source>
</evidence>
<evidence type="ECO:0000256" key="4">
    <source>
        <dbReference type="HAMAP-Rule" id="MF_00626"/>
    </source>
</evidence>
<dbReference type="Proteomes" id="UP000045545">
    <property type="component" value="Unassembled WGS sequence"/>
</dbReference>
<organism evidence="5 6">
    <name type="scientific">Syntrophomonas zehnderi OL-4</name>
    <dbReference type="NCBI Taxonomy" id="690567"/>
    <lineage>
        <taxon>Bacteria</taxon>
        <taxon>Bacillati</taxon>
        <taxon>Bacillota</taxon>
        <taxon>Clostridia</taxon>
        <taxon>Eubacteriales</taxon>
        <taxon>Syntrophomonadaceae</taxon>
        <taxon>Syntrophomonas</taxon>
    </lineage>
</organism>
<evidence type="ECO:0000256" key="1">
    <source>
        <dbReference type="ARBA" id="ARBA00022670"/>
    </source>
</evidence>
<comment type="similarity">
    <text evidence="4">Belongs to the peptidase A25 family.</text>
</comment>
<keyword evidence="1 4" id="KW-0645">Protease</keyword>
<name>A0A0E4C9L5_9FIRM</name>
<dbReference type="PIRSF" id="PIRSF019549">
    <property type="entry name" value="Peptidase_A25"/>
    <property type="match status" value="1"/>
</dbReference>
<keyword evidence="6" id="KW-1185">Reference proteome</keyword>
<keyword evidence="2 4" id="KW-0378">Hydrolase</keyword>
<feature type="chain" id="PRO_5023209021" description="Germination protease" evidence="4">
    <location>
        <begin position="14"/>
        <end position="319"/>
    </location>
</feature>
<dbReference type="OrthoDB" id="9777293at2"/>
<dbReference type="EC" id="3.4.24.78" evidence="4"/>
<dbReference type="InterPro" id="IPR005080">
    <property type="entry name" value="Peptidase_A25"/>
</dbReference>
<protein>
    <recommendedName>
        <fullName evidence="4">Germination protease</fullName>
        <ecNumber evidence="4">3.4.24.78</ecNumber>
    </recommendedName>
    <alternativeName>
        <fullName evidence="4">GPR endopeptidase</fullName>
    </alternativeName>
    <alternativeName>
        <fullName evidence="4">Germination proteinase</fullName>
    </alternativeName>
    <alternativeName>
        <fullName evidence="4">Spore protease</fullName>
    </alternativeName>
</protein>
<dbReference type="GO" id="GO:0004222">
    <property type="term" value="F:metalloendopeptidase activity"/>
    <property type="evidence" value="ECO:0007669"/>
    <property type="project" value="UniProtKB-UniRule"/>
</dbReference>
<comment type="PTM">
    <text evidence="4">Autoproteolytically processed. The inactive tetrameric zymogen termed p46 autoprocesses to a smaller form termed p41, which is active only during spore germination.</text>
</comment>
<accession>A0A0E4C9L5</accession>
<comment type="function">
    <text evidence="4">Initiates the rapid degradation of small, acid-soluble proteins during spore germination.</text>
</comment>
<dbReference type="RefSeq" id="WP_046499787.1">
    <property type="nucleotide sequence ID" value="NZ_CGIH01000049.1"/>
</dbReference>
<keyword evidence="3 4" id="KW-0865">Zymogen</keyword>
<sequence>MNDLIKHFNLNVDLAVEARDLVRGDTGQEIQGVEEQVEQMEHIKITTITIKDPQAVQIMGKPIGTYVTIESPPLKINDPYVKDEIIEAIVKSMEILLNKRLSPQDTVLLIGLGNWHATADALGPKFIEYSPITRHYAQYAPEALVEGMRPVSAIAPGVLGITGLETYEVVKGIVDNVKPALLVVVDALAAQNVERIGNTIQMSNTGIQPGAGIGNAREALNEDSLGIPVVAIGCPTIVNAAIIAHQAVQRYCREEGAFFNDAQASNSVKEVLSFFGGSLQVTPKEIDDIIENTSRIIAMGVAQSLFPGISSEQLELYAT</sequence>
<dbReference type="SUPFAM" id="SSF53163">
    <property type="entry name" value="HybD-like"/>
    <property type="match status" value="1"/>
</dbReference>
<dbReference type="Gene3D" id="3.40.50.1450">
    <property type="entry name" value="HybD-like"/>
    <property type="match status" value="1"/>
</dbReference>
<dbReference type="GO" id="GO:0009847">
    <property type="term" value="P:spore germination"/>
    <property type="evidence" value="ECO:0007669"/>
    <property type="project" value="UniProtKB-UniRule"/>
</dbReference>
<evidence type="ECO:0000256" key="2">
    <source>
        <dbReference type="ARBA" id="ARBA00022801"/>
    </source>
</evidence>
<evidence type="ECO:0000313" key="6">
    <source>
        <dbReference type="Proteomes" id="UP000045545"/>
    </source>
</evidence>
<comment type="catalytic activity">
    <reaction evidence="4">
        <text>Endopeptidase action with P4 Glu or Asp, P1 preferably Glu &gt; Asp, P1' hydrophobic and P2' Ala.</text>
        <dbReference type="EC" id="3.4.24.78"/>
    </reaction>
</comment>
<dbReference type="InterPro" id="IPR023430">
    <property type="entry name" value="Pept_HybD-like_dom_sf"/>
</dbReference>